<gene>
    <name evidence="2" type="ORF">Pr1d_00580</name>
</gene>
<reference evidence="2 3" key="1">
    <citation type="submission" date="2019-08" db="EMBL/GenBank/DDBJ databases">
        <title>Deep-cultivation of Planctomycetes and their phenomic and genomic characterization uncovers novel biology.</title>
        <authorList>
            <person name="Wiegand S."/>
            <person name="Jogler M."/>
            <person name="Boedeker C."/>
            <person name="Pinto D."/>
            <person name="Vollmers J."/>
            <person name="Rivas-Marin E."/>
            <person name="Kohn T."/>
            <person name="Peeters S.H."/>
            <person name="Heuer A."/>
            <person name="Rast P."/>
            <person name="Oberbeckmann S."/>
            <person name="Bunk B."/>
            <person name="Jeske O."/>
            <person name="Meyerdierks A."/>
            <person name="Storesund J.E."/>
            <person name="Kallscheuer N."/>
            <person name="Luecker S."/>
            <person name="Lage O.M."/>
            <person name="Pohl T."/>
            <person name="Merkel B.J."/>
            <person name="Hornburger P."/>
            <person name="Mueller R.-W."/>
            <person name="Bruemmer F."/>
            <person name="Labrenz M."/>
            <person name="Spormann A.M."/>
            <person name="Op den Camp H."/>
            <person name="Overmann J."/>
            <person name="Amann R."/>
            <person name="Jetten M.S.M."/>
            <person name="Mascher T."/>
            <person name="Medema M.H."/>
            <person name="Devos D.P."/>
            <person name="Kaster A.-K."/>
            <person name="Ovreas L."/>
            <person name="Rohde M."/>
            <person name="Galperin M.Y."/>
            <person name="Jogler C."/>
        </authorList>
    </citation>
    <scope>NUCLEOTIDE SEQUENCE [LARGE SCALE GENOMIC DNA]</scope>
    <source>
        <strain evidence="2 3">Pr1d</strain>
    </source>
</reference>
<organism evidence="2 3">
    <name type="scientific">Bythopirellula goksoeyrii</name>
    <dbReference type="NCBI Taxonomy" id="1400387"/>
    <lineage>
        <taxon>Bacteria</taxon>
        <taxon>Pseudomonadati</taxon>
        <taxon>Planctomycetota</taxon>
        <taxon>Planctomycetia</taxon>
        <taxon>Pirellulales</taxon>
        <taxon>Lacipirellulaceae</taxon>
        <taxon>Bythopirellula</taxon>
    </lineage>
</organism>
<dbReference type="AlphaFoldDB" id="A0A5B9Q1E8"/>
<evidence type="ECO:0000313" key="2">
    <source>
        <dbReference type="EMBL" id="QEG32798.1"/>
    </source>
</evidence>
<dbReference type="InterPro" id="IPR045584">
    <property type="entry name" value="Pilin-like"/>
</dbReference>
<sequence length="573" mass="63479">MFHTNRTHTHFLCWFLTGLMLFTPGSSLIAQEADERTTLLADPAAVPVPDVVDTPLDVTYLLPQACLVISLRPQAILASPFAKMMPIEVLQAASLHQSGLDPLQLDRLLLTVEPPAAGAPNYAVMGSFISPVVGKLHPQLTQHTTPNEQSEQPHLKSNHPLMPSMYFPSETVLLATPEVTLQKFLTGKFKPAESSLHEHLMAAASDDVYLAIDVVPLRPLINGLLMQNPTPPKFEYLNVAPDLVKTIELRMNLSHPGTNELVIESNNEQDAQELLGLVDKSFDLVRSQATEEITRLKQNSDPVQQAMGRYQERMMNDMSTALAPQREGTRLVIFRQSGEHGQMGMLTMTAVSGVLVALLLPAVQAAREAARRNTSMNNMKMINLALHNYADQNEISFPAQANFDDNDKPLLSWRVHILPFLEQNELYKQFHLDEPWDSEHNKALIAKMPAVFAEPSSSFAQTEGRTNYLGVQGDGMFFDGSKEGKRFMDLRDGTAATIMMVQVNDESAVPWTKPEDWEFDEKKPLKGLIPPLHAGVFLASFADAHVKSISKDIDPGVFKKLLTVDGGEVVEIP</sequence>
<dbReference type="SUPFAM" id="SSF54523">
    <property type="entry name" value="Pili subunits"/>
    <property type="match status" value="1"/>
</dbReference>
<dbReference type="InterPro" id="IPR011453">
    <property type="entry name" value="DUF1559"/>
</dbReference>
<keyword evidence="3" id="KW-1185">Reference proteome</keyword>
<accession>A0A5B9Q1E8</accession>
<dbReference type="EMBL" id="CP042913">
    <property type="protein sequence ID" value="QEG32798.1"/>
    <property type="molecule type" value="Genomic_DNA"/>
</dbReference>
<evidence type="ECO:0000313" key="3">
    <source>
        <dbReference type="Proteomes" id="UP000323917"/>
    </source>
</evidence>
<dbReference type="Proteomes" id="UP000323917">
    <property type="component" value="Chromosome"/>
</dbReference>
<dbReference type="Pfam" id="PF07596">
    <property type="entry name" value="SBP_bac_10"/>
    <property type="match status" value="1"/>
</dbReference>
<feature type="domain" description="DUF1559" evidence="1">
    <location>
        <begin position="364"/>
        <end position="514"/>
    </location>
</feature>
<protein>
    <recommendedName>
        <fullName evidence="1">DUF1559 domain-containing protein</fullName>
    </recommendedName>
</protein>
<evidence type="ECO:0000259" key="1">
    <source>
        <dbReference type="Pfam" id="PF07596"/>
    </source>
</evidence>
<dbReference type="PANTHER" id="PTHR30093:SF2">
    <property type="entry name" value="TYPE II SECRETION SYSTEM PROTEIN H"/>
    <property type="match status" value="1"/>
</dbReference>
<dbReference type="KEGG" id="bgok:Pr1d_00580"/>
<proteinExistence type="predicted"/>
<dbReference type="PANTHER" id="PTHR30093">
    <property type="entry name" value="GENERAL SECRETION PATHWAY PROTEIN G"/>
    <property type="match status" value="1"/>
</dbReference>
<dbReference type="RefSeq" id="WP_148071631.1">
    <property type="nucleotide sequence ID" value="NZ_CP042913.1"/>
</dbReference>
<dbReference type="OrthoDB" id="285651at2"/>
<name>A0A5B9Q1E8_9BACT</name>